<dbReference type="InterPro" id="IPR007688">
    <property type="entry name" value="Conjugal_tfr_TrbL/VirB6"/>
</dbReference>
<organism evidence="8 9">
    <name type="scientific">Bartonella harrusi</name>
    <dbReference type="NCBI Taxonomy" id="2961895"/>
    <lineage>
        <taxon>Bacteria</taxon>
        <taxon>Pseudomonadati</taxon>
        <taxon>Pseudomonadota</taxon>
        <taxon>Alphaproteobacteria</taxon>
        <taxon>Hyphomicrobiales</taxon>
        <taxon>Bartonellaceae</taxon>
        <taxon>Bartonella</taxon>
    </lineage>
</organism>
<name>A0ABY5ETD6_9HYPH</name>
<evidence type="ECO:0000256" key="2">
    <source>
        <dbReference type="ARBA" id="ARBA00007802"/>
    </source>
</evidence>
<evidence type="ECO:0000256" key="4">
    <source>
        <dbReference type="ARBA" id="ARBA00022989"/>
    </source>
</evidence>
<keyword evidence="9" id="KW-1185">Reference proteome</keyword>
<reference evidence="8" key="1">
    <citation type="submission" date="2022-07" db="EMBL/GenBank/DDBJ databases">
        <title>First report of Bartonella spp. in marsupials in Brazil, with a description of Bartonella harrusi sp. nov. and new proposal for taxonomic reclassification of species of the genus Bartonella.</title>
        <authorList>
            <person name="Amaral R.B."/>
        </authorList>
    </citation>
    <scope>NUCLEOTIDE SEQUENCE</scope>
    <source>
        <strain evidence="8">117A</strain>
        <plasmid evidence="8">pBHa</plasmid>
    </source>
</reference>
<feature type="transmembrane region" description="Helical" evidence="7">
    <location>
        <begin position="254"/>
        <end position="273"/>
    </location>
</feature>
<keyword evidence="3 7" id="KW-0812">Transmembrane</keyword>
<evidence type="ECO:0000256" key="3">
    <source>
        <dbReference type="ARBA" id="ARBA00022692"/>
    </source>
</evidence>
<feature type="transmembrane region" description="Helical" evidence="7">
    <location>
        <begin position="220"/>
        <end position="242"/>
    </location>
</feature>
<feature type="transmembrane region" description="Helical" evidence="7">
    <location>
        <begin position="167"/>
        <end position="189"/>
    </location>
</feature>
<evidence type="ECO:0000313" key="9">
    <source>
        <dbReference type="Proteomes" id="UP001059475"/>
    </source>
</evidence>
<comment type="similarity">
    <text evidence="2">Belongs to the TrbL/VirB6 family.</text>
</comment>
<keyword evidence="8" id="KW-0614">Plasmid</keyword>
<feature type="transmembrane region" description="Helical" evidence="7">
    <location>
        <begin position="63"/>
        <end position="85"/>
    </location>
</feature>
<protein>
    <submittedName>
        <fullName evidence="8">P-type conjugative transfer protein TrbL</fullName>
    </submittedName>
</protein>
<sequence>MDNFKIRKDINFVTITLIFLSIYLIIFSNIAYAKPLETGETFVGLLDLIEKQANTWYFKLHEYAFRLFWLLATLQLLWTFIPLLFKQSDIAEFVGEFVKFILVIGFFAALLEYSRDWSTAIVNSLRTAAAHASGRTAALRPGDIFHQAVSLADTVVNVWNINPLVIVFKYFAALVVLLCFAFIGAFMAVTLVESYIVINASVLFMGFGSSQWTRDMTITAFRYAISVGAKLFILTLIVTLIIDSTETWKKAYEGTSASMWTLIGIALVCAYLSKTIPDIISGLITGSSSNGGSTIGSMASAAVGAAVGAAAALATGGTSAAASGAGEALGGVSGSMGGGMSGGGAMMGAGSGAGSGVGGMTGMSNSINASQMTGNSFKDSGGSSQISENPRVSGGKNNSAGTNQFNPQSTAQTMKGVANVGVKFAGTMASLCVPGMEGAENLSLNAPPTPPETEDTQFSMDVSQPNETETSDMNTISGASTEKAT</sequence>
<keyword evidence="5 7" id="KW-0472">Membrane</keyword>
<dbReference type="Pfam" id="PF04610">
    <property type="entry name" value="TrbL"/>
    <property type="match status" value="1"/>
</dbReference>
<feature type="compositionally biased region" description="Polar residues" evidence="6">
    <location>
        <begin position="456"/>
        <end position="485"/>
    </location>
</feature>
<evidence type="ECO:0000256" key="5">
    <source>
        <dbReference type="ARBA" id="ARBA00023136"/>
    </source>
</evidence>
<comment type="subcellular location">
    <subcellularLocation>
        <location evidence="1">Membrane</location>
        <topology evidence="1">Multi-pass membrane protein</topology>
    </subcellularLocation>
</comment>
<gene>
    <name evidence="8" type="primary">trbL</name>
    <name evidence="8" type="ORF">NMK50_00090</name>
</gene>
<dbReference type="EMBL" id="CP101113">
    <property type="protein sequence ID" value="UTO27685.1"/>
    <property type="molecule type" value="Genomic_DNA"/>
</dbReference>
<evidence type="ECO:0000256" key="7">
    <source>
        <dbReference type="SAM" id="Phobius"/>
    </source>
</evidence>
<feature type="transmembrane region" description="Helical" evidence="7">
    <location>
        <begin position="12"/>
        <end position="32"/>
    </location>
</feature>
<geneLocation type="plasmid" evidence="8 9">
    <name>pBHa</name>
</geneLocation>
<proteinExistence type="inferred from homology"/>
<accession>A0ABY5ETD6</accession>
<feature type="compositionally biased region" description="Polar residues" evidence="6">
    <location>
        <begin position="365"/>
        <end position="408"/>
    </location>
</feature>
<evidence type="ECO:0000313" key="8">
    <source>
        <dbReference type="EMBL" id="UTO27685.1"/>
    </source>
</evidence>
<feature type="transmembrane region" description="Helical" evidence="7">
    <location>
        <begin position="196"/>
        <end position="214"/>
    </location>
</feature>
<dbReference type="RefSeq" id="WP_254769599.1">
    <property type="nucleotide sequence ID" value="NZ_CP101113.1"/>
</dbReference>
<feature type="region of interest" description="Disordered" evidence="6">
    <location>
        <begin position="440"/>
        <end position="485"/>
    </location>
</feature>
<dbReference type="InterPro" id="IPR014150">
    <property type="entry name" value="Conjugal_tfr_TrbL"/>
</dbReference>
<dbReference type="NCBIfam" id="TIGR02783">
    <property type="entry name" value="TrbL_P"/>
    <property type="match status" value="1"/>
</dbReference>
<feature type="transmembrane region" description="Helical" evidence="7">
    <location>
        <begin position="97"/>
        <end position="114"/>
    </location>
</feature>
<dbReference type="Proteomes" id="UP001059475">
    <property type="component" value="Plasmid pBHa"/>
</dbReference>
<feature type="region of interest" description="Disordered" evidence="6">
    <location>
        <begin position="364"/>
        <end position="408"/>
    </location>
</feature>
<evidence type="ECO:0000256" key="6">
    <source>
        <dbReference type="SAM" id="MobiDB-lite"/>
    </source>
</evidence>
<evidence type="ECO:0000256" key="1">
    <source>
        <dbReference type="ARBA" id="ARBA00004141"/>
    </source>
</evidence>
<keyword evidence="4 7" id="KW-1133">Transmembrane helix</keyword>